<feature type="region of interest" description="Disordered" evidence="1">
    <location>
        <begin position="1"/>
        <end position="62"/>
    </location>
</feature>
<evidence type="ECO:0000256" key="1">
    <source>
        <dbReference type="SAM" id="MobiDB-lite"/>
    </source>
</evidence>
<dbReference type="EMBL" id="BK015792">
    <property type="protein sequence ID" value="DAE25077.1"/>
    <property type="molecule type" value="Genomic_DNA"/>
</dbReference>
<reference evidence="2" key="1">
    <citation type="journal article" date="2021" name="Proc. Natl. Acad. Sci. U.S.A.">
        <title>A Catalog of Tens of Thousands of Viruses from Human Metagenomes Reveals Hidden Associations with Chronic Diseases.</title>
        <authorList>
            <person name="Tisza M.J."/>
            <person name="Buck C.B."/>
        </authorList>
    </citation>
    <scope>NUCLEOTIDE SEQUENCE</scope>
    <source>
        <strain evidence="2">Ct4Am4</strain>
    </source>
</reference>
<accession>A0A8S5R279</accession>
<protein>
    <submittedName>
        <fullName evidence="2">Uncharacterized protein</fullName>
    </submittedName>
</protein>
<organism evidence="2">
    <name type="scientific">Siphoviridae sp. ct4Am4</name>
    <dbReference type="NCBI Taxonomy" id="2826287"/>
    <lineage>
        <taxon>Viruses</taxon>
        <taxon>Duplodnaviria</taxon>
        <taxon>Heunggongvirae</taxon>
        <taxon>Uroviricota</taxon>
        <taxon>Caudoviricetes</taxon>
    </lineage>
</organism>
<name>A0A8S5R279_9CAUD</name>
<sequence length="62" mass="6539">MFWGDLRFTSGADRDATQTGTQSGSGVAYADSGGCAGRRNHGDQARQAVGNPAIREEPAQKR</sequence>
<proteinExistence type="predicted"/>
<evidence type="ECO:0000313" key="2">
    <source>
        <dbReference type="EMBL" id="DAE25077.1"/>
    </source>
</evidence>